<keyword evidence="6" id="KW-0472">Membrane</keyword>
<evidence type="ECO:0000256" key="5">
    <source>
        <dbReference type="ARBA" id="ARBA00022989"/>
    </source>
</evidence>
<reference evidence="7 8" key="1">
    <citation type="journal article" date="2015" name="Int. J. Syst. Evol. Microbiol.">
        <title>Youhaiella tibetensis gen. nov., sp. nov., isolated from subsurface sediment.</title>
        <authorList>
            <person name="Wang Y.X."/>
            <person name="Huang F.Q."/>
            <person name="Nogi Y."/>
            <person name="Pang S.J."/>
            <person name="Wang P.K."/>
            <person name="Lv J."/>
        </authorList>
    </citation>
    <scope>NUCLEOTIDE SEQUENCE [LARGE SCALE GENOMIC DNA]</scope>
    <source>
        <strain evidence="8">fig4</strain>
    </source>
</reference>
<dbReference type="PANTHER" id="PTHR34584">
    <property type="entry name" value="NA(+)/H(+) ANTIPORTER SUBUNIT E1"/>
    <property type="match status" value="1"/>
</dbReference>
<keyword evidence="4" id="KW-0812">Transmembrane</keyword>
<evidence type="ECO:0000256" key="3">
    <source>
        <dbReference type="ARBA" id="ARBA00022475"/>
    </source>
</evidence>
<evidence type="ECO:0000256" key="6">
    <source>
        <dbReference type="ARBA" id="ARBA00023136"/>
    </source>
</evidence>
<dbReference type="EMBL" id="CP041690">
    <property type="protein sequence ID" value="QEE19825.1"/>
    <property type="molecule type" value="Genomic_DNA"/>
</dbReference>
<comment type="subcellular location">
    <subcellularLocation>
        <location evidence="1">Cell membrane</location>
        <topology evidence="1">Multi-pass membrane protein</topology>
    </subcellularLocation>
</comment>
<sequence>MTEILIGLVLSLIWMAITGSFTLPNLVMGLLVGLLAMLLLRDRIGGALLTERVMKILGLAGLFVVELFISAFNVAVLVMTPNIKAHLRPGFVAFPLTAKSDQEITLLANLITLTPGTLSVDVSEDRKTLYIHALQLKNRDALVRSIASGFEKQVIEVFK</sequence>
<keyword evidence="8" id="KW-1185">Reference proteome</keyword>
<organism evidence="7 8">
    <name type="scientific">Paradevosia tibetensis</name>
    <dbReference type="NCBI Taxonomy" id="1447062"/>
    <lineage>
        <taxon>Bacteria</taxon>
        <taxon>Pseudomonadati</taxon>
        <taxon>Pseudomonadota</taxon>
        <taxon>Alphaproteobacteria</taxon>
        <taxon>Hyphomicrobiales</taxon>
        <taxon>Devosiaceae</taxon>
        <taxon>Paradevosia</taxon>
    </lineage>
</organism>
<evidence type="ECO:0000256" key="4">
    <source>
        <dbReference type="ARBA" id="ARBA00022692"/>
    </source>
</evidence>
<evidence type="ECO:0000313" key="7">
    <source>
        <dbReference type="EMBL" id="QEE19825.1"/>
    </source>
</evidence>
<dbReference type="RefSeq" id="WP_049704415.1">
    <property type="nucleotide sequence ID" value="NZ_BMFM01000001.1"/>
</dbReference>
<comment type="similarity">
    <text evidence="2">Belongs to the CPA3 antiporters (TC 2.A.63) subunit E family.</text>
</comment>
<dbReference type="AlphaFoldDB" id="A0A5B9DLS8"/>
<evidence type="ECO:0000313" key="8">
    <source>
        <dbReference type="Proteomes" id="UP000321062"/>
    </source>
</evidence>
<evidence type="ECO:0000256" key="1">
    <source>
        <dbReference type="ARBA" id="ARBA00004651"/>
    </source>
</evidence>
<keyword evidence="3" id="KW-1003">Cell membrane</keyword>
<dbReference type="GO" id="GO:0005886">
    <property type="term" value="C:plasma membrane"/>
    <property type="evidence" value="ECO:0007669"/>
    <property type="project" value="UniProtKB-SubCell"/>
</dbReference>
<protein>
    <submittedName>
        <fullName evidence="7">Na+/H+ antiporter subunit E</fullName>
    </submittedName>
</protein>
<gene>
    <name evidence="7" type="ORF">FNA67_06410</name>
</gene>
<dbReference type="PANTHER" id="PTHR34584:SF1">
    <property type="entry name" value="NA(+)_H(+) ANTIPORTER SUBUNIT E1"/>
    <property type="match status" value="1"/>
</dbReference>
<dbReference type="Pfam" id="PF01899">
    <property type="entry name" value="MNHE"/>
    <property type="match status" value="1"/>
</dbReference>
<evidence type="ECO:0000256" key="2">
    <source>
        <dbReference type="ARBA" id="ARBA00006228"/>
    </source>
</evidence>
<keyword evidence="5" id="KW-1133">Transmembrane helix</keyword>
<dbReference type="NCBIfam" id="NF006519">
    <property type="entry name" value="PRK08965.1-3"/>
    <property type="match status" value="1"/>
</dbReference>
<dbReference type="Proteomes" id="UP000321062">
    <property type="component" value="Chromosome"/>
</dbReference>
<proteinExistence type="inferred from homology"/>
<dbReference type="InterPro" id="IPR002758">
    <property type="entry name" value="Cation_antiport_E"/>
</dbReference>
<dbReference type="GO" id="GO:0008324">
    <property type="term" value="F:monoatomic cation transmembrane transporter activity"/>
    <property type="evidence" value="ECO:0007669"/>
    <property type="project" value="InterPro"/>
</dbReference>
<dbReference type="OrthoDB" id="9807187at2"/>
<dbReference type="PIRSF" id="PIRSF019239">
    <property type="entry name" value="MrpE"/>
    <property type="match status" value="1"/>
</dbReference>
<dbReference type="KEGG" id="yti:FNA67_06410"/>
<accession>A0A5B9DLS8</accession>
<name>A0A5B9DLS8_9HYPH</name>